<comment type="similarity">
    <text evidence="2">Belongs to the HD-ZIP homeobox family. Class III subfamily.</text>
</comment>
<evidence type="ECO:0000256" key="4">
    <source>
        <dbReference type="ARBA" id="ARBA00023015"/>
    </source>
</evidence>
<evidence type="ECO:0008006" key="17">
    <source>
        <dbReference type="Google" id="ProtNLM"/>
    </source>
</evidence>
<evidence type="ECO:0000256" key="1">
    <source>
        <dbReference type="ARBA" id="ARBA00004123"/>
    </source>
</evidence>
<dbReference type="PROSITE" id="PS50071">
    <property type="entry name" value="HOMEOBOX_2"/>
    <property type="match status" value="1"/>
</dbReference>
<feature type="domain" description="START" evidence="14">
    <location>
        <begin position="154"/>
        <end position="383"/>
    </location>
</feature>
<keyword evidence="5 12" id="KW-0175">Coiled coil</keyword>
<dbReference type="Gene3D" id="3.30.530.20">
    <property type="match status" value="1"/>
</dbReference>
<evidence type="ECO:0000256" key="5">
    <source>
        <dbReference type="ARBA" id="ARBA00023054"/>
    </source>
</evidence>
<dbReference type="PANTHER" id="PTHR45950">
    <property type="entry name" value="HOMEOBOX-LEUCINE ZIPPER PROTEIN ATHB-14"/>
    <property type="match status" value="1"/>
</dbReference>
<keyword evidence="4" id="KW-0805">Transcription regulation</keyword>
<keyword evidence="7 10" id="KW-0371">Homeobox</keyword>
<dbReference type="SUPFAM" id="SSF55961">
    <property type="entry name" value="Bet v1-like"/>
    <property type="match status" value="1"/>
</dbReference>
<protein>
    <recommendedName>
        <fullName evidence="17">Class III HD-Zip protein</fullName>
    </recommendedName>
</protein>
<dbReference type="PANTHER" id="PTHR45950:SF6">
    <property type="entry name" value="HOMEOBOX-LEUCINE ZIPPER PROTEIN ATHB-8"/>
    <property type="match status" value="1"/>
</dbReference>
<dbReference type="Pfam" id="PF00046">
    <property type="entry name" value="Homeodomain"/>
    <property type="match status" value="1"/>
</dbReference>
<evidence type="ECO:0000256" key="10">
    <source>
        <dbReference type="PROSITE-ProRule" id="PRU00108"/>
    </source>
</evidence>
<evidence type="ECO:0000256" key="3">
    <source>
        <dbReference type="ARBA" id="ARBA00022782"/>
    </source>
</evidence>
<dbReference type="GO" id="GO:0003677">
    <property type="term" value="F:DNA binding"/>
    <property type="evidence" value="ECO:0007669"/>
    <property type="project" value="UniProtKB-UniRule"/>
</dbReference>
<dbReference type="InterPro" id="IPR009057">
    <property type="entry name" value="Homeodomain-like_sf"/>
</dbReference>
<reference evidence="15" key="1">
    <citation type="submission" date="2022-04" db="EMBL/GenBank/DDBJ databases">
        <title>Carnegiea gigantea Genome sequencing and assembly v2.</title>
        <authorList>
            <person name="Copetti D."/>
            <person name="Sanderson M.J."/>
            <person name="Burquez A."/>
            <person name="Wojciechowski M.F."/>
        </authorList>
    </citation>
    <scope>NUCLEOTIDE SEQUENCE</scope>
    <source>
        <strain evidence="15">SGP5-SGP5p</strain>
        <tissue evidence="15">Aerial part</tissue>
    </source>
</reference>
<dbReference type="GO" id="GO:0008289">
    <property type="term" value="F:lipid binding"/>
    <property type="evidence" value="ECO:0007669"/>
    <property type="project" value="InterPro"/>
</dbReference>
<keyword evidence="6 10" id="KW-0238">DNA-binding</keyword>
<dbReference type="Proteomes" id="UP001153076">
    <property type="component" value="Unassembled WGS sequence"/>
</dbReference>
<dbReference type="InterPro" id="IPR013978">
    <property type="entry name" value="MEKHLA"/>
</dbReference>
<dbReference type="InterPro" id="IPR001356">
    <property type="entry name" value="HD"/>
</dbReference>
<dbReference type="CDD" id="cd00086">
    <property type="entry name" value="homeodomain"/>
    <property type="match status" value="1"/>
</dbReference>
<evidence type="ECO:0000256" key="8">
    <source>
        <dbReference type="ARBA" id="ARBA00023163"/>
    </source>
</evidence>
<dbReference type="Pfam" id="PF08670">
    <property type="entry name" value="MEKHLA"/>
    <property type="match status" value="1"/>
</dbReference>
<evidence type="ECO:0000256" key="2">
    <source>
        <dbReference type="ARBA" id="ARBA00010338"/>
    </source>
</evidence>
<keyword evidence="3" id="KW-0221">Differentiation</keyword>
<comment type="caution">
    <text evidence="15">The sequence shown here is derived from an EMBL/GenBank/DDBJ whole genome shotgun (WGS) entry which is preliminary data.</text>
</comment>
<dbReference type="GO" id="GO:0003700">
    <property type="term" value="F:DNA-binding transcription factor activity"/>
    <property type="evidence" value="ECO:0007669"/>
    <property type="project" value="InterPro"/>
</dbReference>
<evidence type="ECO:0000259" key="14">
    <source>
        <dbReference type="PROSITE" id="PS50848"/>
    </source>
</evidence>
<dbReference type="OrthoDB" id="1867783at2759"/>
<comment type="subcellular location">
    <subcellularLocation>
        <location evidence="1 10 11">Nucleus</location>
    </subcellularLocation>
</comment>
<organism evidence="15 16">
    <name type="scientific">Carnegiea gigantea</name>
    <dbReference type="NCBI Taxonomy" id="171969"/>
    <lineage>
        <taxon>Eukaryota</taxon>
        <taxon>Viridiplantae</taxon>
        <taxon>Streptophyta</taxon>
        <taxon>Embryophyta</taxon>
        <taxon>Tracheophyta</taxon>
        <taxon>Spermatophyta</taxon>
        <taxon>Magnoliopsida</taxon>
        <taxon>eudicotyledons</taxon>
        <taxon>Gunneridae</taxon>
        <taxon>Pentapetalae</taxon>
        <taxon>Caryophyllales</taxon>
        <taxon>Cactineae</taxon>
        <taxon>Cactaceae</taxon>
        <taxon>Cactoideae</taxon>
        <taxon>Echinocereeae</taxon>
        <taxon>Carnegiea</taxon>
    </lineage>
</organism>
<keyword evidence="8" id="KW-0804">Transcription</keyword>
<feature type="DNA-binding region" description="Homeobox" evidence="10">
    <location>
        <begin position="17"/>
        <end position="80"/>
    </location>
</feature>
<dbReference type="CDD" id="cd08875">
    <property type="entry name" value="START_ArGLABRA2_like"/>
    <property type="match status" value="1"/>
</dbReference>
<dbReference type="InterPro" id="IPR023393">
    <property type="entry name" value="START-like_dom_sf"/>
</dbReference>
<feature type="coiled-coil region" evidence="12">
    <location>
        <begin position="105"/>
        <end position="132"/>
    </location>
</feature>
<dbReference type="SMART" id="SM00389">
    <property type="entry name" value="HOX"/>
    <property type="match status" value="1"/>
</dbReference>
<evidence type="ECO:0000313" key="15">
    <source>
        <dbReference type="EMBL" id="KAJ8423479.1"/>
    </source>
</evidence>
<dbReference type="InterPro" id="IPR044830">
    <property type="entry name" value="HD-Zip_III"/>
</dbReference>
<evidence type="ECO:0000256" key="6">
    <source>
        <dbReference type="ARBA" id="ARBA00023125"/>
    </source>
</evidence>
<evidence type="ECO:0000259" key="13">
    <source>
        <dbReference type="PROSITE" id="PS50071"/>
    </source>
</evidence>
<accession>A0A9Q1GQ08</accession>
<dbReference type="InterPro" id="IPR002913">
    <property type="entry name" value="START_lipid-bd_dom"/>
</dbReference>
<evidence type="ECO:0000256" key="12">
    <source>
        <dbReference type="SAM" id="Coils"/>
    </source>
</evidence>
<evidence type="ECO:0000256" key="9">
    <source>
        <dbReference type="ARBA" id="ARBA00023242"/>
    </source>
</evidence>
<proteinExistence type="inferred from homology"/>
<feature type="domain" description="Homeobox" evidence="13">
    <location>
        <begin position="15"/>
        <end position="79"/>
    </location>
</feature>
<dbReference type="AlphaFoldDB" id="A0A9Q1GQ08"/>
<dbReference type="CDD" id="cd14686">
    <property type="entry name" value="bZIP"/>
    <property type="match status" value="1"/>
</dbReference>
<sequence length="808" mass="88378">MMSVSSGCSDANKMGGDAGKYVRYTPEQVEALERVYNECPKPSSLRRQQLIRECPILSNIDPKQIKVWFQNRRYNQYSSTLHFFTMQFRCREKQRKESARLQGVNRKLTAMNKLLMEENDRLQKQAAALATTDTSCESVVTSGQQQTASQRTPKDASPSGLVSIAEETLTEFLSKATGTAVDWIQMPGMKPGPDSIGIIAISHGCTGVAARACGLVSLEPTRVAEILKDRLSWYRDCRAVDVMNVMSTGSGGTIELLYMQLYALTTLAPARDFWLMRYTSLLEDGSIVICERSLNNTQNGPTMPSVQHFVRAEMLPSGYLIRPCEGGGSIIHIVDHVDLEALRQLRQISQEISQPNVTGFGKRPAALRALSQRGFNEAVNGFMDEGWSMLESDGIDDVTVLVNSSPSKMMGDNQYYSSGFPAVGTAVLCAKASMLLQFPGNTVLQNVPPAVLLRFLREHRSEWADSGIDAYAAAAVKAAPGNLPIARTGCIGGQFMEVVRLDNISHFRDDMFIPADIFLLQVCSGVDENAVGACAELIFAPIDASFSDDAPLLPSGFRIIPVDSTKDVSSPKCTLDLTSALEVGQTGNKAVGGDSNAGNHNKSVMTIAFQFAFEIHLQDSVAALARQYIRSIISSVQRVASALSPSRFGSLNGFPLSPGTPEAQTLACWIFQSYRCYLGVEMLKSSNEGGESVLKTLWGHSDAILCCSLKALPVFTFANQAGLDMLETTLVALQDITLEKIFDEQGRKTLFTELPQIMQQGFVCLQGGVCLSSMGRPVTYERAVAWKVVNDAEEAQCMCFMFINWSFV</sequence>
<name>A0A9Q1GQ08_9CARY</name>
<dbReference type="GO" id="GO:0030154">
    <property type="term" value="P:cell differentiation"/>
    <property type="evidence" value="ECO:0007669"/>
    <property type="project" value="UniProtKB-KW"/>
</dbReference>
<dbReference type="SUPFAM" id="SSF46689">
    <property type="entry name" value="Homeodomain-like"/>
    <property type="match status" value="1"/>
</dbReference>
<evidence type="ECO:0000256" key="7">
    <source>
        <dbReference type="ARBA" id="ARBA00023155"/>
    </source>
</evidence>
<keyword evidence="16" id="KW-1185">Reference proteome</keyword>
<dbReference type="Pfam" id="PF01852">
    <property type="entry name" value="START"/>
    <property type="match status" value="1"/>
</dbReference>
<dbReference type="PROSITE" id="PS50848">
    <property type="entry name" value="START"/>
    <property type="match status" value="1"/>
</dbReference>
<keyword evidence="9 10" id="KW-0539">Nucleus</keyword>
<dbReference type="EMBL" id="JAKOGI010001952">
    <property type="protein sequence ID" value="KAJ8423479.1"/>
    <property type="molecule type" value="Genomic_DNA"/>
</dbReference>
<gene>
    <name evidence="15" type="ORF">Cgig2_013522</name>
</gene>
<evidence type="ECO:0000313" key="16">
    <source>
        <dbReference type="Proteomes" id="UP001153076"/>
    </source>
</evidence>
<dbReference type="Gene3D" id="1.10.10.60">
    <property type="entry name" value="Homeodomain-like"/>
    <property type="match status" value="1"/>
</dbReference>
<dbReference type="SMART" id="SM00234">
    <property type="entry name" value="START"/>
    <property type="match status" value="1"/>
</dbReference>
<dbReference type="GO" id="GO:0005634">
    <property type="term" value="C:nucleus"/>
    <property type="evidence" value="ECO:0007669"/>
    <property type="project" value="UniProtKB-SubCell"/>
</dbReference>
<evidence type="ECO:0000256" key="11">
    <source>
        <dbReference type="RuleBase" id="RU000682"/>
    </source>
</evidence>